<keyword evidence="2" id="KW-1185">Reference proteome</keyword>
<reference evidence="1 2" key="1">
    <citation type="submission" date="2023-11" db="EMBL/GenBank/DDBJ databases">
        <title>A Novel Polar Bacteriovorax (B. antarcticus) Isolated from the Biocrust in Antarctica.</title>
        <authorList>
            <person name="Mun W."/>
            <person name="Choi S.Y."/>
            <person name="Mitchell R.J."/>
        </authorList>
    </citation>
    <scope>NUCLEOTIDE SEQUENCE [LARGE SCALE GENOMIC DNA]</scope>
    <source>
        <strain evidence="1 2">PP10</strain>
    </source>
</reference>
<accession>A0ABU5VVT8</accession>
<proteinExistence type="predicted"/>
<dbReference type="EMBL" id="JAYGJQ010000002">
    <property type="protein sequence ID" value="MEA9357174.1"/>
    <property type="molecule type" value="Genomic_DNA"/>
</dbReference>
<dbReference type="SUPFAM" id="SSF47336">
    <property type="entry name" value="ACP-like"/>
    <property type="match status" value="1"/>
</dbReference>
<comment type="caution">
    <text evidence="1">The sequence shown here is derived from an EMBL/GenBank/DDBJ whole genome shotgun (WGS) entry which is preliminary data.</text>
</comment>
<dbReference type="RefSeq" id="WP_323577068.1">
    <property type="nucleotide sequence ID" value="NZ_JAYGJQ010000002.1"/>
</dbReference>
<sequence>MTGDEKLIQEIATLISEATGQKNIDLSSVTGETKLTENPFNLDSIDILESVATIEEKYKVYIVDAKDGAKHFQSLQTIADFVKSKK</sequence>
<dbReference type="InterPro" id="IPR036736">
    <property type="entry name" value="ACP-like_sf"/>
</dbReference>
<dbReference type="Gene3D" id="1.10.1200.10">
    <property type="entry name" value="ACP-like"/>
    <property type="match status" value="1"/>
</dbReference>
<evidence type="ECO:0000313" key="1">
    <source>
        <dbReference type="EMBL" id="MEA9357174.1"/>
    </source>
</evidence>
<gene>
    <name evidence="1" type="ORF">SHI21_13195</name>
</gene>
<organism evidence="1 2">
    <name type="scientific">Bacteriovorax antarcticus</name>
    <dbReference type="NCBI Taxonomy" id="3088717"/>
    <lineage>
        <taxon>Bacteria</taxon>
        <taxon>Pseudomonadati</taxon>
        <taxon>Bdellovibrionota</taxon>
        <taxon>Bacteriovoracia</taxon>
        <taxon>Bacteriovoracales</taxon>
        <taxon>Bacteriovoracaceae</taxon>
        <taxon>Bacteriovorax</taxon>
    </lineage>
</organism>
<protein>
    <recommendedName>
        <fullName evidence="3">Acyl carrier protein</fullName>
    </recommendedName>
</protein>
<dbReference type="Proteomes" id="UP001302274">
    <property type="component" value="Unassembled WGS sequence"/>
</dbReference>
<evidence type="ECO:0008006" key="3">
    <source>
        <dbReference type="Google" id="ProtNLM"/>
    </source>
</evidence>
<evidence type="ECO:0000313" key="2">
    <source>
        <dbReference type="Proteomes" id="UP001302274"/>
    </source>
</evidence>
<name>A0ABU5VVT8_9BACT</name>